<evidence type="ECO:0000256" key="1">
    <source>
        <dbReference type="SAM" id="MobiDB-lite"/>
    </source>
</evidence>
<accession>A0ABY2GY32</accession>
<organism evidence="2 3">
    <name type="scientific">Trichoderma ghanense</name>
    <dbReference type="NCBI Taxonomy" id="65468"/>
    <lineage>
        <taxon>Eukaryota</taxon>
        <taxon>Fungi</taxon>
        <taxon>Dikarya</taxon>
        <taxon>Ascomycota</taxon>
        <taxon>Pezizomycotina</taxon>
        <taxon>Sordariomycetes</taxon>
        <taxon>Hypocreomycetidae</taxon>
        <taxon>Hypocreales</taxon>
        <taxon>Hypocreaceae</taxon>
        <taxon>Trichoderma</taxon>
    </lineage>
</organism>
<proteinExistence type="predicted"/>
<feature type="compositionally biased region" description="Basic and acidic residues" evidence="1">
    <location>
        <begin position="31"/>
        <end position="54"/>
    </location>
</feature>
<protein>
    <submittedName>
        <fullName evidence="2">Uncharacterized protein</fullName>
    </submittedName>
</protein>
<dbReference type="EMBL" id="PPTA01000011">
    <property type="protein sequence ID" value="TFB00476.1"/>
    <property type="molecule type" value="Genomic_DNA"/>
</dbReference>
<evidence type="ECO:0000313" key="3">
    <source>
        <dbReference type="Proteomes" id="UP001642720"/>
    </source>
</evidence>
<reference evidence="2 3" key="1">
    <citation type="submission" date="2018-01" db="EMBL/GenBank/DDBJ databases">
        <title>Genome characterization of the sugarcane-associated fungus Trichoderma ghanense CCMA-1212 and their application in lignocelulose bioconversion.</title>
        <authorList>
            <person name="Steindorff A.S."/>
            <person name="Mendes T.D."/>
            <person name="Vilela E.S.D."/>
            <person name="Rodrigues D.S."/>
            <person name="Formighieri E.F."/>
            <person name="Melo I.S."/>
            <person name="Favaro L.C.L."/>
        </authorList>
    </citation>
    <scope>NUCLEOTIDE SEQUENCE [LARGE SCALE GENOMIC DNA]</scope>
    <source>
        <strain evidence="2 3">CCMA-1212</strain>
    </source>
</reference>
<dbReference type="RefSeq" id="XP_073556677.1">
    <property type="nucleotide sequence ID" value="XM_073704737.1"/>
</dbReference>
<feature type="region of interest" description="Disordered" evidence="1">
    <location>
        <begin position="1"/>
        <end position="113"/>
    </location>
</feature>
<name>A0ABY2GY32_9HYPO</name>
<keyword evidence="3" id="KW-1185">Reference proteome</keyword>
<sequence>MSRHRGSRGYIDDEHRYSSSRTRPLSQYPELARDTDKENFRTVVRPEREREIKHRDRPPRRRYDDYGDMSKHNGTRYHHHEGRSCRPRGRSLHNEDVVEHRRRGHRPSGNTRAHSEHRLVEAATAALAAGVTEAVRARHDPNRSRRAVTAAVSAAAVDALASKGDEPKRGRHLVESAVSGLLIDRLANGRSGK</sequence>
<dbReference type="Proteomes" id="UP001642720">
    <property type="component" value="Unassembled WGS sequence"/>
</dbReference>
<feature type="compositionally biased region" description="Basic residues" evidence="1">
    <location>
        <begin position="73"/>
        <end position="91"/>
    </location>
</feature>
<evidence type="ECO:0000313" key="2">
    <source>
        <dbReference type="EMBL" id="TFB00476.1"/>
    </source>
</evidence>
<dbReference type="GeneID" id="300579187"/>
<feature type="compositionally biased region" description="Basic and acidic residues" evidence="1">
    <location>
        <begin position="61"/>
        <end position="71"/>
    </location>
</feature>
<gene>
    <name evidence="2" type="ORF">CCMA1212_007570</name>
</gene>
<comment type="caution">
    <text evidence="2">The sequence shown here is derived from an EMBL/GenBank/DDBJ whole genome shotgun (WGS) entry which is preliminary data.</text>
</comment>